<name>A0A7J7SFW5_PIPKU</name>
<evidence type="ECO:0000256" key="1">
    <source>
        <dbReference type="SAM" id="MobiDB-lite"/>
    </source>
</evidence>
<protein>
    <submittedName>
        <fullName evidence="2">Uncharacterized protein</fullName>
    </submittedName>
</protein>
<feature type="region of interest" description="Disordered" evidence="1">
    <location>
        <begin position="1"/>
        <end position="58"/>
    </location>
</feature>
<proteinExistence type="predicted"/>
<comment type="caution">
    <text evidence="2">The sequence shown here is derived from an EMBL/GenBank/DDBJ whole genome shotgun (WGS) entry which is preliminary data.</text>
</comment>
<evidence type="ECO:0000313" key="2">
    <source>
        <dbReference type="EMBL" id="KAF6287281.1"/>
    </source>
</evidence>
<evidence type="ECO:0000313" key="3">
    <source>
        <dbReference type="Proteomes" id="UP000558488"/>
    </source>
</evidence>
<accession>A0A7J7SFW5</accession>
<dbReference type="Proteomes" id="UP000558488">
    <property type="component" value="Unassembled WGS sequence"/>
</dbReference>
<reference evidence="2 3" key="1">
    <citation type="journal article" date="2020" name="Nature">
        <title>Six reference-quality genomes reveal evolution of bat adaptations.</title>
        <authorList>
            <person name="Jebb D."/>
            <person name="Huang Z."/>
            <person name="Pippel M."/>
            <person name="Hughes G.M."/>
            <person name="Lavrichenko K."/>
            <person name="Devanna P."/>
            <person name="Winkler S."/>
            <person name="Jermiin L.S."/>
            <person name="Skirmuntt E.C."/>
            <person name="Katzourakis A."/>
            <person name="Burkitt-Gray L."/>
            <person name="Ray D.A."/>
            <person name="Sullivan K.A.M."/>
            <person name="Roscito J.G."/>
            <person name="Kirilenko B.M."/>
            <person name="Davalos L.M."/>
            <person name="Corthals A.P."/>
            <person name="Power M.L."/>
            <person name="Jones G."/>
            <person name="Ransome R.D."/>
            <person name="Dechmann D.K.N."/>
            <person name="Locatelli A.G."/>
            <person name="Puechmaille S.J."/>
            <person name="Fedrigo O."/>
            <person name="Jarvis E.D."/>
            <person name="Hiller M."/>
            <person name="Vernes S.C."/>
            <person name="Myers E.W."/>
            <person name="Teeling E.C."/>
        </authorList>
    </citation>
    <scope>NUCLEOTIDE SEQUENCE [LARGE SCALE GENOMIC DNA]</scope>
    <source>
        <strain evidence="2">MPipKuh1</strain>
        <tissue evidence="2">Flight muscle</tissue>
    </source>
</reference>
<organism evidence="2 3">
    <name type="scientific">Pipistrellus kuhlii</name>
    <name type="common">Kuhl's pipistrelle</name>
    <dbReference type="NCBI Taxonomy" id="59472"/>
    <lineage>
        <taxon>Eukaryota</taxon>
        <taxon>Metazoa</taxon>
        <taxon>Chordata</taxon>
        <taxon>Craniata</taxon>
        <taxon>Vertebrata</taxon>
        <taxon>Euteleostomi</taxon>
        <taxon>Mammalia</taxon>
        <taxon>Eutheria</taxon>
        <taxon>Laurasiatheria</taxon>
        <taxon>Chiroptera</taxon>
        <taxon>Yangochiroptera</taxon>
        <taxon>Vespertilionidae</taxon>
        <taxon>Pipistrellus</taxon>
    </lineage>
</organism>
<keyword evidence="3" id="KW-1185">Reference proteome</keyword>
<sequence>MQLCLHGSLGARTQEGRVQSPAEPARPSPRMGSAGHSWASGPLWSSPRNPAPSSATGQSRAAAVTGVLSPWEEPVLAPAFISCVTFSTSLSLLGPWCEVRSGVLVAGLVVEAITMVSCAHSIEPMAVCWRGRGGRAESCCLLLRGTVPLLPEPSALRGSVGAGGPPRRGPGIQ</sequence>
<dbReference type="EMBL" id="JACAGB010000041">
    <property type="protein sequence ID" value="KAF6287281.1"/>
    <property type="molecule type" value="Genomic_DNA"/>
</dbReference>
<feature type="compositionally biased region" description="Polar residues" evidence="1">
    <location>
        <begin position="46"/>
        <end position="58"/>
    </location>
</feature>
<dbReference type="AlphaFoldDB" id="A0A7J7SFW5"/>
<gene>
    <name evidence="2" type="ORF">mPipKuh1_009973</name>
</gene>